<evidence type="ECO:0000259" key="1">
    <source>
        <dbReference type="Pfam" id="PF00390"/>
    </source>
</evidence>
<dbReference type="PANTHER" id="PTHR23406:SF64">
    <property type="entry name" value="NADP-DEPENDENT MALIC ENZYME 3"/>
    <property type="match status" value="1"/>
</dbReference>
<dbReference type="Gene3D" id="1.20.1370.30">
    <property type="match status" value="1"/>
</dbReference>
<dbReference type="SUPFAM" id="SSF53223">
    <property type="entry name" value="Aminoacid dehydrogenase-like, N-terminal domain"/>
    <property type="match status" value="1"/>
</dbReference>
<evidence type="ECO:0000313" key="2">
    <source>
        <dbReference type="EMBL" id="ONM32670.1"/>
    </source>
</evidence>
<organism evidence="2">
    <name type="scientific">Zea mays</name>
    <name type="common">Maize</name>
    <dbReference type="NCBI Taxonomy" id="4577"/>
    <lineage>
        <taxon>Eukaryota</taxon>
        <taxon>Viridiplantae</taxon>
        <taxon>Streptophyta</taxon>
        <taxon>Embryophyta</taxon>
        <taxon>Tracheophyta</taxon>
        <taxon>Spermatophyta</taxon>
        <taxon>Magnoliopsida</taxon>
        <taxon>Liliopsida</taxon>
        <taxon>Poales</taxon>
        <taxon>Poaceae</taxon>
        <taxon>PACMAD clade</taxon>
        <taxon>Panicoideae</taxon>
        <taxon>Andropogonodae</taxon>
        <taxon>Andropogoneae</taxon>
        <taxon>Tripsacinae</taxon>
        <taxon>Zea</taxon>
    </lineage>
</organism>
<sequence>MTLSTDEERWVLIYSFSYGYVCTQERSDWVPNLVIFKLNRAALYVGGSQKDRNEKIFYKLLIDNVEELLPIVYTPTVREAYHKYESIFRRPQDVDDCDLLIHFYVDAHGDICKDHNKKAQGCQPFRVTRRAHHSSQNCCGNLFLSRLPFGLLENEYRHLEAAFKDDGTKYINWAAKMTISTNIGIPWIMSKQTKAPGDVISQAKKKTAARWLILVFPLSLATSGILCGLKIEWVQACYRR</sequence>
<gene>
    <name evidence="2" type="ORF">ZEAMMB73_Zm00001d041200</name>
</gene>
<dbReference type="Pfam" id="PF00390">
    <property type="entry name" value="malic"/>
    <property type="match status" value="1"/>
</dbReference>
<dbReference type="STRING" id="4577.A0A1D6MV20"/>
<dbReference type="InParanoid" id="A0A1D6MV20"/>
<reference evidence="2" key="1">
    <citation type="submission" date="2015-12" db="EMBL/GenBank/DDBJ databases">
        <title>Update maize B73 reference genome by single molecule sequencing technologies.</title>
        <authorList>
            <consortium name="Maize Genome Sequencing Project"/>
            <person name="Ware D."/>
        </authorList>
    </citation>
    <scope>NUCLEOTIDE SEQUENCE [LARGE SCALE GENOMIC DNA]</scope>
    <source>
        <tissue evidence="2">Seedling</tissue>
    </source>
</reference>
<dbReference type="GO" id="GO:0004470">
    <property type="term" value="F:malic enzyme activity"/>
    <property type="evidence" value="ECO:0007669"/>
    <property type="project" value="InterPro"/>
</dbReference>
<dbReference type="AlphaFoldDB" id="A0A1D6MV20"/>
<dbReference type="EMBL" id="CM007649">
    <property type="protein sequence ID" value="ONM32670.1"/>
    <property type="molecule type" value="Genomic_DNA"/>
</dbReference>
<dbReference type="PANTHER" id="PTHR23406">
    <property type="entry name" value="MALIC ENZYME-RELATED"/>
    <property type="match status" value="1"/>
</dbReference>
<dbReference type="GO" id="GO:0016616">
    <property type="term" value="F:oxidoreductase activity, acting on the CH-OH group of donors, NAD or NADP as acceptor"/>
    <property type="evidence" value="ECO:0007669"/>
    <property type="project" value="InterPro"/>
</dbReference>
<dbReference type="ExpressionAtlas" id="A0A1D6MV20">
    <property type="expression patterns" value="baseline"/>
</dbReference>
<feature type="domain" description="Malic enzyme N-terminal" evidence="1">
    <location>
        <begin position="51"/>
        <end position="92"/>
    </location>
</feature>
<dbReference type="InterPro" id="IPR046346">
    <property type="entry name" value="Aminoacid_DH-like_N_sf"/>
</dbReference>
<protein>
    <recommendedName>
        <fullName evidence="1">Malic enzyme N-terminal domain-containing protein</fullName>
    </recommendedName>
</protein>
<dbReference type="InterPro" id="IPR012301">
    <property type="entry name" value="Malic_N_dom"/>
</dbReference>
<dbReference type="SMR" id="A0A1D6MV20"/>
<accession>A0A1D6MV20</accession>
<name>A0A1D6MV20_MAIZE</name>
<proteinExistence type="predicted"/>
<dbReference type="Gene3D" id="3.20.20.80">
    <property type="entry name" value="Glycosidases"/>
    <property type="match status" value="1"/>
</dbReference>